<comment type="caution">
    <text evidence="1">The sequence shown here is derived from an EMBL/GenBank/DDBJ whole genome shotgun (WGS) entry which is preliminary data.</text>
</comment>
<dbReference type="PANTHER" id="PTHR39441">
    <property type="entry name" value="DUF2252 DOMAIN-CONTAINING PROTEIN"/>
    <property type="match status" value="1"/>
</dbReference>
<evidence type="ECO:0000313" key="1">
    <source>
        <dbReference type="EMBL" id="RZF66382.1"/>
    </source>
</evidence>
<dbReference type="InterPro" id="IPR011009">
    <property type="entry name" value="Kinase-like_dom_sf"/>
</dbReference>
<dbReference type="InterPro" id="IPR018721">
    <property type="entry name" value="DUF2252"/>
</dbReference>
<dbReference type="OrthoDB" id="1491115at2"/>
<dbReference type="EMBL" id="SGIS01000001">
    <property type="protein sequence ID" value="RZF66382.1"/>
    <property type="molecule type" value="Genomic_DNA"/>
</dbReference>
<organism evidence="1 2">
    <name type="scientific">Sphingomonas populi</name>
    <dbReference type="NCBI Taxonomy" id="2484750"/>
    <lineage>
        <taxon>Bacteria</taxon>
        <taxon>Pseudomonadati</taxon>
        <taxon>Pseudomonadota</taxon>
        <taxon>Alphaproteobacteria</taxon>
        <taxon>Sphingomonadales</taxon>
        <taxon>Sphingomonadaceae</taxon>
        <taxon>Sphingomonas</taxon>
    </lineage>
</organism>
<dbReference type="AlphaFoldDB" id="A0A4Q6Y7M9"/>
<evidence type="ECO:0000313" key="2">
    <source>
        <dbReference type="Proteomes" id="UP000292085"/>
    </source>
</evidence>
<sequence length="423" mass="46595">MTRLSWNQALFPNGFSRCIKEPCVSDHPTREDRNAVLEAKRTLKMARSAHAYVRGNTAKFYEWLVESPAARHLPEGPPIWICGDCHLGNLGPIANGAGKVEIQIRDLDQAVIGNPLHDLIRLGLSLATAARGSDLPGVTTARMIEQMMLGYEAALADPTSGDAGPEPDAVKTVRRRALGRRWRHLAKERLDDVEPSIPLGKRFWRLDDSEQRAVAGVFDQPAVASMVLALRHRAGDQRVRMTDAAYWMKGCSSLGLLRIAAIVEMRDAEDDRAHALVDIKQAVAPIAPAARGAKMPQQPGERVVAAARALSPHLGERIAAAHILDASVFVRELMPQDLKLEVDQFTTDQATKAAHYLAFVVGKAHARQLAAEDRRLWQAELNRSRTAKIDAPSWLWESVVDLAGRHEAGYLEHCRRYAMAAAA</sequence>
<dbReference type="PANTHER" id="PTHR39441:SF1">
    <property type="entry name" value="DUF2252 DOMAIN-CONTAINING PROTEIN"/>
    <property type="match status" value="1"/>
</dbReference>
<name>A0A4Q6Y7M9_9SPHN</name>
<dbReference type="Pfam" id="PF10009">
    <property type="entry name" value="DUF2252"/>
    <property type="match status" value="1"/>
</dbReference>
<dbReference type="Proteomes" id="UP000292085">
    <property type="component" value="Unassembled WGS sequence"/>
</dbReference>
<gene>
    <name evidence="1" type="ORF">EWE75_00505</name>
</gene>
<keyword evidence="2" id="KW-1185">Reference proteome</keyword>
<accession>A0A4Q6Y7M9</accession>
<reference evidence="1 2" key="1">
    <citation type="submission" date="2019-02" db="EMBL/GenBank/DDBJ databases">
        <authorList>
            <person name="Li Y."/>
        </authorList>
    </citation>
    <scope>NUCLEOTIDE SEQUENCE [LARGE SCALE GENOMIC DNA]</scope>
    <source>
        <strain evidence="1 2">3-7</strain>
    </source>
</reference>
<dbReference type="SUPFAM" id="SSF56112">
    <property type="entry name" value="Protein kinase-like (PK-like)"/>
    <property type="match status" value="1"/>
</dbReference>
<proteinExistence type="predicted"/>
<protein>
    <submittedName>
        <fullName evidence="1">DUF2252 domain-containing protein</fullName>
    </submittedName>
</protein>